<proteinExistence type="predicted"/>
<name>A0A7X2Z3E2_9BACL</name>
<dbReference type="GO" id="GO:0003677">
    <property type="term" value="F:DNA binding"/>
    <property type="evidence" value="ECO:0007669"/>
    <property type="project" value="UniProtKB-KW"/>
</dbReference>
<keyword evidence="2" id="KW-0238">DNA-binding</keyword>
<protein>
    <submittedName>
        <fullName evidence="5 6">Transcriptional regulator</fullName>
    </submittedName>
</protein>
<dbReference type="EMBL" id="BOSM01000004">
    <property type="protein sequence ID" value="GIP58746.1"/>
    <property type="molecule type" value="Genomic_DNA"/>
</dbReference>
<dbReference type="Pfam" id="PF01047">
    <property type="entry name" value="MarR"/>
    <property type="match status" value="1"/>
</dbReference>
<keyword evidence="8" id="KW-1185">Reference proteome</keyword>
<evidence type="ECO:0000313" key="8">
    <source>
        <dbReference type="Proteomes" id="UP000681290"/>
    </source>
</evidence>
<organism evidence="6 7">
    <name type="scientific">Paenibacillus woosongensis</name>
    <dbReference type="NCBI Taxonomy" id="307580"/>
    <lineage>
        <taxon>Bacteria</taxon>
        <taxon>Bacillati</taxon>
        <taxon>Bacillota</taxon>
        <taxon>Bacilli</taxon>
        <taxon>Bacillales</taxon>
        <taxon>Paenibacillaceae</taxon>
        <taxon>Paenibacillus</taxon>
    </lineage>
</organism>
<dbReference type="InterPro" id="IPR036390">
    <property type="entry name" value="WH_DNA-bd_sf"/>
</dbReference>
<evidence type="ECO:0000259" key="4">
    <source>
        <dbReference type="PROSITE" id="PS50995"/>
    </source>
</evidence>
<keyword evidence="3" id="KW-0804">Transcription</keyword>
<evidence type="ECO:0000256" key="3">
    <source>
        <dbReference type="ARBA" id="ARBA00023163"/>
    </source>
</evidence>
<dbReference type="PROSITE" id="PS50995">
    <property type="entry name" value="HTH_MARR_2"/>
    <property type="match status" value="1"/>
</dbReference>
<feature type="domain" description="HTH marR-type" evidence="4">
    <location>
        <begin position="9"/>
        <end position="142"/>
    </location>
</feature>
<reference evidence="6 7" key="1">
    <citation type="submission" date="2019-11" db="EMBL/GenBank/DDBJ databases">
        <title>Draft genome sequences of five Paenibacillus species of dairy origin.</title>
        <authorList>
            <person name="Olajide A.M."/>
            <person name="Chen S."/>
            <person name="Lapointe G."/>
        </authorList>
    </citation>
    <scope>NUCLEOTIDE SEQUENCE [LARGE SCALE GENOMIC DNA]</scope>
    <source>
        <strain evidence="6 7">12CR55</strain>
    </source>
</reference>
<dbReference type="AlphaFoldDB" id="A0A7X2Z3E2"/>
<dbReference type="PRINTS" id="PR00598">
    <property type="entry name" value="HTHMARR"/>
</dbReference>
<accession>A0A7X2Z3E2</accession>
<evidence type="ECO:0000313" key="7">
    <source>
        <dbReference type="Proteomes" id="UP000447876"/>
    </source>
</evidence>
<dbReference type="Proteomes" id="UP000447876">
    <property type="component" value="Unassembled WGS sequence"/>
</dbReference>
<evidence type="ECO:0000313" key="5">
    <source>
        <dbReference type="EMBL" id="GIP58746.1"/>
    </source>
</evidence>
<dbReference type="PANTHER" id="PTHR42756">
    <property type="entry name" value="TRANSCRIPTIONAL REGULATOR, MARR"/>
    <property type="match status" value="1"/>
</dbReference>
<dbReference type="SMART" id="SM00347">
    <property type="entry name" value="HTH_MARR"/>
    <property type="match status" value="1"/>
</dbReference>
<dbReference type="GO" id="GO:0003700">
    <property type="term" value="F:DNA-binding transcription factor activity"/>
    <property type="evidence" value="ECO:0007669"/>
    <property type="project" value="InterPro"/>
</dbReference>
<evidence type="ECO:0000256" key="2">
    <source>
        <dbReference type="ARBA" id="ARBA00023125"/>
    </source>
</evidence>
<dbReference type="Proteomes" id="UP000681290">
    <property type="component" value="Unassembled WGS sequence"/>
</dbReference>
<dbReference type="PANTHER" id="PTHR42756:SF1">
    <property type="entry name" value="TRANSCRIPTIONAL REPRESSOR OF EMRAB OPERON"/>
    <property type="match status" value="1"/>
</dbReference>
<evidence type="ECO:0000256" key="1">
    <source>
        <dbReference type="ARBA" id="ARBA00023015"/>
    </source>
</evidence>
<dbReference type="InterPro" id="IPR036388">
    <property type="entry name" value="WH-like_DNA-bd_sf"/>
</dbReference>
<dbReference type="InterPro" id="IPR000835">
    <property type="entry name" value="HTH_MarR-typ"/>
</dbReference>
<dbReference type="EMBL" id="WNZW01000008">
    <property type="protein sequence ID" value="MUG46839.1"/>
    <property type="molecule type" value="Genomic_DNA"/>
</dbReference>
<comment type="caution">
    <text evidence="6">The sequence shown here is derived from an EMBL/GenBank/DDBJ whole genome shotgun (WGS) entry which is preliminary data.</text>
</comment>
<keyword evidence="1" id="KW-0805">Transcription regulation</keyword>
<reference evidence="5 8" key="2">
    <citation type="submission" date="2021-03" db="EMBL/GenBank/DDBJ databases">
        <title>Antimicrobial resistance genes in bacteria isolated from Japanese honey, and their potential for conferring macrolide and lincosamide resistance in the American foulbrood pathogen Paenibacillus larvae.</title>
        <authorList>
            <person name="Okamoto M."/>
            <person name="Kumagai M."/>
            <person name="Kanamori H."/>
            <person name="Takamatsu D."/>
        </authorList>
    </citation>
    <scope>NUCLEOTIDE SEQUENCE [LARGE SCALE GENOMIC DNA]</scope>
    <source>
        <strain evidence="5 8">J15TS10</strain>
    </source>
</reference>
<sequence>MIMGDDPVAQRLIEALHRFRRADWHKMAVGGWNNSEIKMLLCIQYGCTQDERGSSVSSLSSMMEVTSPTITQLIKNLERGGLVTRYNDQEDRRVVRVKLTEQGKAVTKQAKEDVARRFKELYERLGKEKTEQLASLLEQVYEHLEAGMKEKSDIHRESGDDGR</sequence>
<dbReference type="SUPFAM" id="SSF46785">
    <property type="entry name" value="Winged helix' DNA-binding domain"/>
    <property type="match status" value="1"/>
</dbReference>
<dbReference type="Gene3D" id="1.10.10.10">
    <property type="entry name" value="Winged helix-like DNA-binding domain superfamily/Winged helix DNA-binding domain"/>
    <property type="match status" value="1"/>
</dbReference>
<evidence type="ECO:0000313" key="6">
    <source>
        <dbReference type="EMBL" id="MUG46839.1"/>
    </source>
</evidence>
<dbReference type="OrthoDB" id="163346at2"/>
<gene>
    <name evidence="6" type="ORF">GNP95_17845</name>
    <name evidence="5" type="ORF">J15TS10_25600</name>
</gene>
<dbReference type="RefSeq" id="WP_155612222.1">
    <property type="nucleotide sequence ID" value="NZ_BOSM01000004.1"/>
</dbReference>